<proteinExistence type="predicted"/>
<dbReference type="AlphaFoldDB" id="A0A508WWY1"/>
<evidence type="ECO:0000256" key="1">
    <source>
        <dbReference type="SAM" id="MobiDB-lite"/>
    </source>
</evidence>
<reference evidence="2" key="1">
    <citation type="submission" date="2019-06" db="EMBL/GenBank/DDBJ databases">
        <authorList>
            <person name="Le Quere A."/>
            <person name="Colella S."/>
        </authorList>
    </citation>
    <scope>NUCLEOTIDE SEQUENCE</scope>
    <source>
        <strain evidence="2">EmedicaeMD41</strain>
    </source>
</reference>
<gene>
    <name evidence="2" type="ORF">EMEDMD4_170031</name>
</gene>
<feature type="compositionally biased region" description="Basic and acidic residues" evidence="1">
    <location>
        <begin position="55"/>
        <end position="65"/>
    </location>
</feature>
<evidence type="ECO:0000313" key="2">
    <source>
        <dbReference type="EMBL" id="VTZ60538.1"/>
    </source>
</evidence>
<sequence length="65" mass="7089">MPMSEAREIDRTGKFAYLRGGSIGSAHRLDRALKPTIHLHVTGWSGTEATNGTEVPKRADCPRAL</sequence>
<protein>
    <submittedName>
        <fullName evidence="2">Uncharacterized protein</fullName>
    </submittedName>
</protein>
<organism evidence="2">
    <name type="scientific">Sinorhizobium medicae</name>
    <dbReference type="NCBI Taxonomy" id="110321"/>
    <lineage>
        <taxon>Bacteria</taxon>
        <taxon>Pseudomonadati</taxon>
        <taxon>Pseudomonadota</taxon>
        <taxon>Alphaproteobacteria</taxon>
        <taxon>Hyphomicrobiales</taxon>
        <taxon>Rhizobiaceae</taxon>
        <taxon>Sinorhizobium/Ensifer group</taxon>
        <taxon>Sinorhizobium</taxon>
    </lineage>
</organism>
<dbReference type="EMBL" id="CABFNB010000079">
    <property type="protein sequence ID" value="VTZ60538.1"/>
    <property type="molecule type" value="Genomic_DNA"/>
</dbReference>
<dbReference type="Proteomes" id="UP000507954">
    <property type="component" value="Unassembled WGS sequence"/>
</dbReference>
<feature type="region of interest" description="Disordered" evidence="1">
    <location>
        <begin position="46"/>
        <end position="65"/>
    </location>
</feature>
<accession>A0A508WWY1</accession>
<name>A0A508WWY1_9HYPH</name>